<sequence length="273" mass="30579">MYSYLTKSIEKGYAPVTEADFLSLFADLGLMKGDLVLVYASLSSLGYVVAGAEAIFKALQEQVGTEGTIVVPSQTVEISDPSSWQYPAVPSEWFESIRENMPAYDRKTSFSKSMGQFSNYIGRLPQAARSDHPMYSFTAIGKQAEAIVEIDGLDFPFGENSVLSKLYDAKAKIVMIGTDFETNTSLPLAEHSVGRDAIVERSKILRDGEATWCEFKNIAFDLYDDFLEIQSQFFEKYPPKQGNINDGKVYCFNMVDCVDFAKKHFQKKSRVEV</sequence>
<keyword evidence="4" id="KW-0046">Antibiotic resistance</keyword>
<dbReference type="RefSeq" id="WP_160332911.1">
    <property type="nucleotide sequence ID" value="NZ_WSRS01000043.1"/>
</dbReference>
<evidence type="ECO:0000256" key="2">
    <source>
        <dbReference type="ARBA" id="ARBA00022679"/>
    </source>
</evidence>
<dbReference type="GO" id="GO:0046677">
    <property type="term" value="P:response to antibiotic"/>
    <property type="evidence" value="ECO:0007669"/>
    <property type="project" value="UniProtKB-KW"/>
</dbReference>
<reference evidence="5 6" key="1">
    <citation type="submission" date="2019-12" db="EMBL/GenBank/DDBJ databases">
        <title>Microbes associate with the intestines of laboratory mice.</title>
        <authorList>
            <person name="Navarre W."/>
            <person name="Wong E."/>
        </authorList>
    </citation>
    <scope>NUCLEOTIDE SEQUENCE [LARGE SCALE GENOMIC DNA]</scope>
    <source>
        <strain evidence="5 6">NM51_B2-22</strain>
    </source>
</reference>
<dbReference type="PANTHER" id="PTHR11104">
    <property type="entry name" value="AMINOGLYCOSIDE N3-ACETYLTRANSFERASE"/>
    <property type="match status" value="1"/>
</dbReference>
<evidence type="ECO:0000313" key="5">
    <source>
        <dbReference type="EMBL" id="MVX59122.1"/>
    </source>
</evidence>
<organism evidence="5 6">
    <name type="scientific">Streptococcus danieliae</name>
    <dbReference type="NCBI Taxonomy" id="747656"/>
    <lineage>
        <taxon>Bacteria</taxon>
        <taxon>Bacillati</taxon>
        <taxon>Bacillota</taxon>
        <taxon>Bacilli</taxon>
        <taxon>Lactobacillales</taxon>
        <taxon>Streptococcaceae</taxon>
        <taxon>Streptococcus</taxon>
    </lineage>
</organism>
<dbReference type="InterPro" id="IPR003679">
    <property type="entry name" value="Amioglycoside_AcTrfase"/>
</dbReference>
<dbReference type="InterPro" id="IPR028345">
    <property type="entry name" value="Antibiotic_NAT-like"/>
</dbReference>
<dbReference type="PANTHER" id="PTHR11104:SF0">
    <property type="entry name" value="SPBETA PROPHAGE-DERIVED AMINOGLYCOSIDE N(3')-ACETYLTRANSFERASE-LIKE PROTEIN YOKD"/>
    <property type="match status" value="1"/>
</dbReference>
<dbReference type="SUPFAM" id="SSF110710">
    <property type="entry name" value="TTHA0583/YokD-like"/>
    <property type="match status" value="1"/>
</dbReference>
<protein>
    <recommendedName>
        <fullName evidence="4">Aminoglycoside N(3)-acetyltransferase</fullName>
        <ecNumber evidence="4">2.3.1.-</ecNumber>
    </recommendedName>
</protein>
<keyword evidence="3 4" id="KW-0012">Acyltransferase</keyword>
<proteinExistence type="inferred from homology"/>
<evidence type="ECO:0000256" key="3">
    <source>
        <dbReference type="ARBA" id="ARBA00023315"/>
    </source>
</evidence>
<name>A0A7X3G8R0_9STRE</name>
<dbReference type="EMBL" id="WSRS01000043">
    <property type="protein sequence ID" value="MVX59122.1"/>
    <property type="molecule type" value="Genomic_DNA"/>
</dbReference>
<comment type="caution">
    <text evidence="5">The sequence shown here is derived from an EMBL/GenBank/DDBJ whole genome shotgun (WGS) entry which is preliminary data.</text>
</comment>
<evidence type="ECO:0000256" key="1">
    <source>
        <dbReference type="ARBA" id="ARBA00006383"/>
    </source>
</evidence>
<dbReference type="GO" id="GO:0046353">
    <property type="term" value="F:aminoglycoside 3-N-acetyltransferase activity"/>
    <property type="evidence" value="ECO:0007669"/>
    <property type="project" value="UniProtKB-EC"/>
</dbReference>
<dbReference type="Proteomes" id="UP000461595">
    <property type="component" value="Unassembled WGS sequence"/>
</dbReference>
<comment type="catalytic activity">
    <reaction evidence="4">
        <text>a 2-deoxystreptamine antibiotic + acetyl-CoA = an N(3)-acetyl-2-deoxystreptamine antibiotic + CoA + H(+)</text>
        <dbReference type="Rhea" id="RHEA:12665"/>
        <dbReference type="ChEBI" id="CHEBI:15378"/>
        <dbReference type="ChEBI" id="CHEBI:57287"/>
        <dbReference type="ChEBI" id="CHEBI:57288"/>
        <dbReference type="ChEBI" id="CHEBI:57921"/>
        <dbReference type="ChEBI" id="CHEBI:77452"/>
        <dbReference type="EC" id="2.3.1.81"/>
    </reaction>
</comment>
<dbReference type="OrthoDB" id="7330654at2"/>
<accession>A0A7X3G8R0</accession>
<dbReference type="Pfam" id="PF02522">
    <property type="entry name" value="Antibiotic_NAT"/>
    <property type="match status" value="1"/>
</dbReference>
<dbReference type="EC" id="2.3.1.-" evidence="4"/>
<keyword evidence="2 4" id="KW-0808">Transferase</keyword>
<evidence type="ECO:0000256" key="4">
    <source>
        <dbReference type="RuleBase" id="RU365031"/>
    </source>
</evidence>
<evidence type="ECO:0000313" key="6">
    <source>
        <dbReference type="Proteomes" id="UP000461595"/>
    </source>
</evidence>
<dbReference type="AlphaFoldDB" id="A0A7X3G8R0"/>
<comment type="similarity">
    <text evidence="1 4">Belongs to the antibiotic N-acetyltransferase family.</text>
</comment>
<gene>
    <name evidence="5" type="ORF">E5983_05610</name>
</gene>